<evidence type="ECO:0000313" key="4">
    <source>
        <dbReference type="EMBL" id="TKR24664.1"/>
    </source>
</evidence>
<dbReference type="Proteomes" id="UP000308037">
    <property type="component" value="Unassembled WGS sequence"/>
</dbReference>
<dbReference type="OrthoDB" id="339114at2157"/>
<keyword evidence="5" id="KW-1185">Reference proteome</keyword>
<dbReference type="InterPro" id="IPR010982">
    <property type="entry name" value="Lambda_DNA-bd_dom_sf"/>
</dbReference>
<evidence type="ECO:0000259" key="2">
    <source>
        <dbReference type="Pfam" id="PF24250"/>
    </source>
</evidence>
<dbReference type="RefSeq" id="WP_137277409.1">
    <property type="nucleotide sequence ID" value="NZ_QKNX01000007.1"/>
</dbReference>
<evidence type="ECO:0000256" key="1">
    <source>
        <dbReference type="SAM" id="MobiDB-lite"/>
    </source>
</evidence>
<dbReference type="InterPro" id="IPR058562">
    <property type="entry name" value="MJ0586_N"/>
</dbReference>
<dbReference type="GO" id="GO:0003677">
    <property type="term" value="F:DNA binding"/>
    <property type="evidence" value="ECO:0007669"/>
    <property type="project" value="InterPro"/>
</dbReference>
<dbReference type="CDD" id="cd00093">
    <property type="entry name" value="HTH_XRE"/>
    <property type="match status" value="1"/>
</dbReference>
<name>A0A4U5J7M7_9EURY</name>
<dbReference type="AlphaFoldDB" id="A0A4U5J7M7"/>
<feature type="region of interest" description="Disordered" evidence="1">
    <location>
        <begin position="46"/>
        <end position="95"/>
    </location>
</feature>
<dbReference type="InterPro" id="IPR057937">
    <property type="entry name" value="HVO_2718-like_HTH"/>
</dbReference>
<comment type="caution">
    <text evidence="4">The sequence shown here is derived from an EMBL/GenBank/DDBJ whole genome shotgun (WGS) entry which is preliminary data.</text>
</comment>
<dbReference type="InterPro" id="IPR001387">
    <property type="entry name" value="Cro/C1-type_HTH"/>
</dbReference>
<gene>
    <name evidence="4" type="ORF">DM868_13745</name>
</gene>
<feature type="compositionally biased region" description="Acidic residues" evidence="1">
    <location>
        <begin position="84"/>
        <end position="95"/>
    </location>
</feature>
<organism evidence="4 5">
    <name type="scientific">Natronomonas salsuginis</name>
    <dbReference type="NCBI Taxonomy" id="2217661"/>
    <lineage>
        <taxon>Archaea</taxon>
        <taxon>Methanobacteriati</taxon>
        <taxon>Methanobacteriota</taxon>
        <taxon>Stenosarchaea group</taxon>
        <taxon>Halobacteria</taxon>
        <taxon>Halobacteriales</taxon>
        <taxon>Natronomonadaceae</taxon>
        <taxon>Natronomonas</taxon>
    </lineage>
</organism>
<dbReference type="Pfam" id="PF26602">
    <property type="entry name" value="HVO_2718_N"/>
    <property type="match status" value="1"/>
</dbReference>
<evidence type="ECO:0000313" key="5">
    <source>
        <dbReference type="Proteomes" id="UP000308037"/>
    </source>
</evidence>
<evidence type="ECO:0000259" key="3">
    <source>
        <dbReference type="Pfam" id="PF26602"/>
    </source>
</evidence>
<dbReference type="Gene3D" id="1.10.260.40">
    <property type="entry name" value="lambda repressor-like DNA-binding domains"/>
    <property type="match status" value="1"/>
</dbReference>
<feature type="domain" description="MJ0586 N-terminal zinc binding" evidence="3">
    <location>
        <begin position="15"/>
        <end position="49"/>
    </location>
</feature>
<accession>A0A4U5J7M7</accession>
<reference evidence="4 5" key="1">
    <citation type="submission" date="2019-04" db="EMBL/GenBank/DDBJ databases">
        <title>Natronomonas sp. F20-122 a newhaloarchaeon isolated from a saline saltern of Isla Bacuta, Huelva, Spain.</title>
        <authorList>
            <person name="Duran-Viseras A."/>
            <person name="Sanchez-Porro C."/>
            <person name="Ventosa A."/>
        </authorList>
    </citation>
    <scope>NUCLEOTIDE SEQUENCE [LARGE SCALE GENOMIC DNA]</scope>
    <source>
        <strain evidence="4 5">F20-122</strain>
    </source>
</reference>
<protein>
    <submittedName>
        <fullName evidence="4">Multiprotein-bridging factor 1 family protein</fullName>
    </submittedName>
</protein>
<dbReference type="EMBL" id="QKNX01000007">
    <property type="protein sequence ID" value="TKR24664.1"/>
    <property type="molecule type" value="Genomic_DNA"/>
</dbReference>
<sequence>MTKYSTGGIGGDSGGACELCGADGTPLQTETVAGATLEVCAECARHGETKRSTSASANDGRASDRRRKAAQNAARLDDARTIETDWESGTDYEDDPLPYLVRGYGQLVEEARQNAGLQTDELAIELGVDEDDLVAVEQGRAARANVGGSVIDALEERLDIELSDE</sequence>
<dbReference type="Pfam" id="PF24250">
    <property type="entry name" value="HVO_2718"/>
    <property type="match status" value="1"/>
</dbReference>
<feature type="domain" description="Transcription regulator HVO-2718-like helix-turn-helix" evidence="2">
    <location>
        <begin position="93"/>
        <end position="165"/>
    </location>
</feature>
<proteinExistence type="predicted"/>